<dbReference type="SUPFAM" id="SSF53335">
    <property type="entry name" value="S-adenosyl-L-methionine-dependent methyltransferases"/>
    <property type="match status" value="1"/>
</dbReference>
<gene>
    <name evidence="2" type="ORF">A3H05_03565</name>
</gene>
<accession>A0A1F5XXQ0</accession>
<dbReference type="Gene3D" id="3.40.50.150">
    <property type="entry name" value="Vaccinia Virus protein VP39"/>
    <property type="match status" value="1"/>
</dbReference>
<organism evidence="2 3">
    <name type="scientific">Candidatus Giovannonibacteria bacterium RIFCSPLOWO2_12_FULL_43_26</name>
    <dbReference type="NCBI Taxonomy" id="1798363"/>
    <lineage>
        <taxon>Bacteria</taxon>
        <taxon>Candidatus Giovannoniibacteriota</taxon>
    </lineage>
</organism>
<comment type="caution">
    <text evidence="2">The sequence shown here is derived from an EMBL/GenBank/DDBJ whole genome shotgun (WGS) entry which is preliminary data.</text>
</comment>
<evidence type="ECO:0000259" key="1">
    <source>
        <dbReference type="Pfam" id="PF13649"/>
    </source>
</evidence>
<dbReference type="AlphaFoldDB" id="A0A1F5XXQ0"/>
<dbReference type="PANTHER" id="PTHR43591">
    <property type="entry name" value="METHYLTRANSFERASE"/>
    <property type="match status" value="1"/>
</dbReference>
<dbReference type="Proteomes" id="UP000177334">
    <property type="component" value="Unassembled WGS sequence"/>
</dbReference>
<reference evidence="2 3" key="1">
    <citation type="journal article" date="2016" name="Nat. Commun.">
        <title>Thousands of microbial genomes shed light on interconnected biogeochemical processes in an aquifer system.</title>
        <authorList>
            <person name="Anantharaman K."/>
            <person name="Brown C.T."/>
            <person name="Hug L.A."/>
            <person name="Sharon I."/>
            <person name="Castelle C.J."/>
            <person name="Probst A.J."/>
            <person name="Thomas B.C."/>
            <person name="Singh A."/>
            <person name="Wilkins M.J."/>
            <person name="Karaoz U."/>
            <person name="Brodie E.L."/>
            <person name="Williams K.H."/>
            <person name="Hubbard S.S."/>
            <person name="Banfield J.F."/>
        </authorList>
    </citation>
    <scope>NUCLEOTIDE SEQUENCE [LARGE SCALE GENOMIC DNA]</scope>
</reference>
<dbReference type="InterPro" id="IPR041698">
    <property type="entry name" value="Methyltransf_25"/>
</dbReference>
<protein>
    <recommendedName>
        <fullName evidence="1">Methyltransferase domain-containing protein</fullName>
    </recommendedName>
</protein>
<proteinExistence type="predicted"/>
<feature type="domain" description="Methyltransferase" evidence="1">
    <location>
        <begin position="47"/>
        <end position="153"/>
    </location>
</feature>
<name>A0A1F5XXQ0_9BACT</name>
<evidence type="ECO:0000313" key="2">
    <source>
        <dbReference type="EMBL" id="OGF92735.1"/>
    </source>
</evidence>
<sequence>MMKTNHHLQYGSLANIYGAFLTLSGFKRGVESFLDRIDFNFSPGAKIFDGGCGTGLFALYFARRFPESDIYASDIEPRMLRELEDVIVKDGISNISVFRNDLNFPEELFDFRSGRKISIQQNFFDSILLSGALEHVDAEKTIQRLSLILKPGGSFLNLGVKQSPAGAVLGMVYKFKPHSLAELSEICRGAGFEDIHSLPLEPKDFPANLSRVAILARKKI</sequence>
<dbReference type="PANTHER" id="PTHR43591:SF110">
    <property type="entry name" value="RHODANESE DOMAIN-CONTAINING PROTEIN"/>
    <property type="match status" value="1"/>
</dbReference>
<evidence type="ECO:0000313" key="3">
    <source>
        <dbReference type="Proteomes" id="UP000177334"/>
    </source>
</evidence>
<dbReference type="Pfam" id="PF13649">
    <property type="entry name" value="Methyltransf_25"/>
    <property type="match status" value="1"/>
</dbReference>
<dbReference type="InterPro" id="IPR029063">
    <property type="entry name" value="SAM-dependent_MTases_sf"/>
</dbReference>
<dbReference type="EMBL" id="MFIP01000004">
    <property type="protein sequence ID" value="OGF92735.1"/>
    <property type="molecule type" value="Genomic_DNA"/>
</dbReference>
<dbReference type="CDD" id="cd02440">
    <property type="entry name" value="AdoMet_MTases"/>
    <property type="match status" value="1"/>
</dbReference>